<comment type="caution">
    <text evidence="1">The sequence shown here is derived from an EMBL/GenBank/DDBJ whole genome shotgun (WGS) entry which is preliminary data.</text>
</comment>
<dbReference type="Proteomes" id="UP000225108">
    <property type="component" value="Unassembled WGS sequence"/>
</dbReference>
<protein>
    <submittedName>
        <fullName evidence="1">Uncharacterized protein</fullName>
    </submittedName>
</protein>
<name>A0A2G3PRG6_WILMA</name>
<proteinExistence type="predicted"/>
<evidence type="ECO:0000313" key="1">
    <source>
        <dbReference type="EMBL" id="PHV68395.1"/>
    </source>
</evidence>
<gene>
    <name evidence="1" type="ORF">CSW57_03995</name>
</gene>
<dbReference type="AlphaFoldDB" id="A0A2G3PRG6"/>
<sequence length="92" mass="10320">MWHDCAASWARFVFIKLIELLGPFADNVIATEFEKWPAGAGVVREVPKDCASRFARTFRIRFGRRVIADIAVEIGAVFAGREYHFAADDAVC</sequence>
<evidence type="ECO:0000313" key="2">
    <source>
        <dbReference type="Proteomes" id="UP000225108"/>
    </source>
</evidence>
<organism evidence="1 2">
    <name type="scientific">Williamsia marianensis</name>
    <dbReference type="NCBI Taxonomy" id="85044"/>
    <lineage>
        <taxon>Bacteria</taxon>
        <taxon>Bacillati</taxon>
        <taxon>Actinomycetota</taxon>
        <taxon>Actinomycetes</taxon>
        <taxon>Mycobacteriales</taxon>
        <taxon>Nocardiaceae</taxon>
        <taxon>Williamsia</taxon>
    </lineage>
</organism>
<dbReference type="EMBL" id="PEBD01000004">
    <property type="protein sequence ID" value="PHV68395.1"/>
    <property type="molecule type" value="Genomic_DNA"/>
</dbReference>
<reference evidence="1 2" key="1">
    <citation type="submission" date="2017-10" db="EMBL/GenBank/DDBJ databases">
        <title>The draft genome sequence of Williamsia sp. BULT 1.1 isolated from the semi-arid grassland soils from South Africa.</title>
        <authorList>
            <person name="Kabwe M.H."/>
            <person name="Govender N."/>
            <person name="Mutseka Lunga P."/>
            <person name="Vikram S."/>
            <person name="Makhalanyane T.P."/>
        </authorList>
    </citation>
    <scope>NUCLEOTIDE SEQUENCE [LARGE SCALE GENOMIC DNA]</scope>
    <source>
        <strain evidence="1 2">BULT 1.1</strain>
    </source>
</reference>
<accession>A0A2G3PRG6</accession>